<dbReference type="GO" id="GO:0016787">
    <property type="term" value="F:hydrolase activity"/>
    <property type="evidence" value="ECO:0007669"/>
    <property type="project" value="UniProtKB-KW"/>
</dbReference>
<accession>A0A2M7RL35</accession>
<feature type="domain" description="Nudix hydrolase" evidence="4">
    <location>
        <begin position="1"/>
        <end position="129"/>
    </location>
</feature>
<evidence type="ECO:0000256" key="1">
    <source>
        <dbReference type="ARBA" id="ARBA00001946"/>
    </source>
</evidence>
<name>A0A2M7RL35_9BACT</name>
<dbReference type="AlphaFoldDB" id="A0A2M7RL35"/>
<dbReference type="CDD" id="cd18882">
    <property type="entry name" value="NUDIX_Hydrolase"/>
    <property type="match status" value="1"/>
</dbReference>
<dbReference type="EMBL" id="PFMD01000009">
    <property type="protein sequence ID" value="PIY97181.1"/>
    <property type="molecule type" value="Genomic_DNA"/>
</dbReference>
<comment type="cofactor">
    <cofactor evidence="1">
        <name>Mg(2+)</name>
        <dbReference type="ChEBI" id="CHEBI:18420"/>
    </cofactor>
</comment>
<dbReference type="PROSITE" id="PS00893">
    <property type="entry name" value="NUDIX_BOX"/>
    <property type="match status" value="1"/>
</dbReference>
<keyword evidence="2 3" id="KW-0378">Hydrolase</keyword>
<dbReference type="InterPro" id="IPR020476">
    <property type="entry name" value="Nudix_hydrolase"/>
</dbReference>
<dbReference type="InterPro" id="IPR020084">
    <property type="entry name" value="NUDIX_hydrolase_CS"/>
</dbReference>
<dbReference type="Gene3D" id="3.90.79.10">
    <property type="entry name" value="Nucleoside Triphosphate Pyrophosphohydrolase"/>
    <property type="match status" value="1"/>
</dbReference>
<comment type="caution">
    <text evidence="5">The sequence shown here is derived from an EMBL/GenBank/DDBJ whole genome shotgun (WGS) entry which is preliminary data.</text>
</comment>
<evidence type="ECO:0000256" key="2">
    <source>
        <dbReference type="ARBA" id="ARBA00022801"/>
    </source>
</evidence>
<dbReference type="Proteomes" id="UP000230779">
    <property type="component" value="Unassembled WGS sequence"/>
</dbReference>
<evidence type="ECO:0000259" key="4">
    <source>
        <dbReference type="PROSITE" id="PS51462"/>
    </source>
</evidence>
<dbReference type="PANTHER" id="PTHR43046">
    <property type="entry name" value="GDP-MANNOSE MANNOSYL HYDROLASE"/>
    <property type="match status" value="1"/>
</dbReference>
<proteinExistence type="inferred from homology"/>
<dbReference type="Pfam" id="PF00293">
    <property type="entry name" value="NUDIX"/>
    <property type="match status" value="1"/>
</dbReference>
<dbReference type="PANTHER" id="PTHR43046:SF2">
    <property type="entry name" value="8-OXO-DGTP DIPHOSPHATASE-RELATED"/>
    <property type="match status" value="1"/>
</dbReference>
<evidence type="ECO:0000313" key="5">
    <source>
        <dbReference type="EMBL" id="PIY97181.1"/>
    </source>
</evidence>
<evidence type="ECO:0000256" key="3">
    <source>
        <dbReference type="RuleBase" id="RU003476"/>
    </source>
</evidence>
<comment type="similarity">
    <text evidence="3">Belongs to the Nudix hydrolase family.</text>
</comment>
<dbReference type="SUPFAM" id="SSF55811">
    <property type="entry name" value="Nudix"/>
    <property type="match status" value="1"/>
</dbReference>
<dbReference type="InterPro" id="IPR015797">
    <property type="entry name" value="NUDIX_hydrolase-like_dom_sf"/>
</dbReference>
<gene>
    <name evidence="5" type="ORF">COY66_00830</name>
</gene>
<reference evidence="5 6" key="1">
    <citation type="submission" date="2017-09" db="EMBL/GenBank/DDBJ databases">
        <title>Depth-based differentiation of microbial function through sediment-hosted aquifers and enrichment of novel symbionts in the deep terrestrial subsurface.</title>
        <authorList>
            <person name="Probst A.J."/>
            <person name="Ladd B."/>
            <person name="Jarett J.K."/>
            <person name="Geller-Mcgrath D.E."/>
            <person name="Sieber C.M."/>
            <person name="Emerson J.B."/>
            <person name="Anantharaman K."/>
            <person name="Thomas B.C."/>
            <person name="Malmstrom R."/>
            <person name="Stieglmeier M."/>
            <person name="Klingl A."/>
            <person name="Woyke T."/>
            <person name="Ryan C.M."/>
            <person name="Banfield J.F."/>
        </authorList>
    </citation>
    <scope>NUCLEOTIDE SEQUENCE [LARGE SCALE GENOMIC DNA]</scope>
    <source>
        <strain evidence="5">CG_4_10_14_0_8_um_filter_42_10</strain>
    </source>
</reference>
<evidence type="ECO:0000313" key="6">
    <source>
        <dbReference type="Proteomes" id="UP000230779"/>
    </source>
</evidence>
<protein>
    <submittedName>
        <fullName evidence="5">NUDIX hydrolase</fullName>
    </submittedName>
</protein>
<dbReference type="PRINTS" id="PR00502">
    <property type="entry name" value="NUDIXFAMILY"/>
</dbReference>
<organism evidence="5 6">
    <name type="scientific">Candidatus Kerfeldbacteria bacterium CG_4_10_14_0_8_um_filter_42_10</name>
    <dbReference type="NCBI Taxonomy" id="2014248"/>
    <lineage>
        <taxon>Bacteria</taxon>
        <taxon>Candidatus Kerfeldiibacteriota</taxon>
    </lineage>
</organism>
<dbReference type="PROSITE" id="PS51462">
    <property type="entry name" value="NUDIX"/>
    <property type="match status" value="1"/>
</dbReference>
<dbReference type="InterPro" id="IPR000086">
    <property type="entry name" value="NUDIX_hydrolase_dom"/>
</dbReference>
<sequence length="133" mass="15510">MKRIAKIILYQENKILLQLRDNNPNIPFPNRWSLFGGEIKTGESPEQAIEREVREEIGSRIAKLQLLSVTIRKEEKIKVEDNVFVGEVVSSPRDLVLTEGKKMQFFSKKDFQKIDLVPHYRKIIQNFVSSKLL</sequence>